<accession>A0A1E5VMY2</accession>
<organism evidence="3 4">
    <name type="scientific">Dichanthelium oligosanthes</name>
    <dbReference type="NCBI Taxonomy" id="888268"/>
    <lineage>
        <taxon>Eukaryota</taxon>
        <taxon>Viridiplantae</taxon>
        <taxon>Streptophyta</taxon>
        <taxon>Embryophyta</taxon>
        <taxon>Tracheophyta</taxon>
        <taxon>Spermatophyta</taxon>
        <taxon>Magnoliopsida</taxon>
        <taxon>Liliopsida</taxon>
        <taxon>Poales</taxon>
        <taxon>Poaceae</taxon>
        <taxon>PACMAD clade</taxon>
        <taxon>Panicoideae</taxon>
        <taxon>Panicodae</taxon>
        <taxon>Paniceae</taxon>
        <taxon>Dichantheliinae</taxon>
        <taxon>Dichanthelium</taxon>
    </lineage>
</organism>
<proteinExistence type="predicted"/>
<dbReference type="InterPro" id="IPR036047">
    <property type="entry name" value="F-box-like_dom_sf"/>
</dbReference>
<dbReference type="Pfam" id="PF00646">
    <property type="entry name" value="F-box"/>
    <property type="match status" value="1"/>
</dbReference>
<dbReference type="EMBL" id="LWDX02034654">
    <property type="protein sequence ID" value="OEL26414.1"/>
    <property type="molecule type" value="Genomic_DNA"/>
</dbReference>
<evidence type="ECO:0000313" key="3">
    <source>
        <dbReference type="EMBL" id="OEL26414.1"/>
    </source>
</evidence>
<sequence>MSEGPTSPLAAPPASLPSDENILREILLRLPPLPSSLPRASLVCKLWCRIISDPDFRRRFCTHHKTPPLLGFFFENFNERLHVFTPTLAAPDGIPPARFSCRREGLSFLGCRHGLALLKGGSKAVVWDPITNRRCSIDFSPEFVINCNVRIYHGAVLRDPNSTAFKLVMIFYAVFEQTLCASVFESESGKWGEIISTVAFSDCFKPSVLVGNTLYWLVRHGSGGFLQFDMDRQTLAVIQISEDIPLTDACHVQALRTQDGGFGFAVVSKQRIQLWGRTAISGNVVRGVLQKTVELDQLLPLRPSMEMQGTSIVGYDEESNTIFIWTSIGVFMIQLESMKFTKVYEDNCIRGYFPFTSFYTAGNCSSSLFTLQN</sequence>
<dbReference type="SUPFAM" id="SSF81383">
    <property type="entry name" value="F-box domain"/>
    <property type="match status" value="1"/>
</dbReference>
<comment type="caution">
    <text evidence="3">The sequence shown here is derived from an EMBL/GenBank/DDBJ whole genome shotgun (WGS) entry which is preliminary data.</text>
</comment>
<dbReference type="InterPro" id="IPR056594">
    <property type="entry name" value="AT5G49610-like_b-prop"/>
</dbReference>
<dbReference type="Gene3D" id="1.20.1280.50">
    <property type="match status" value="1"/>
</dbReference>
<gene>
    <name evidence="3" type="ORF">BAE44_0012555</name>
</gene>
<keyword evidence="4" id="KW-1185">Reference proteome</keyword>
<evidence type="ECO:0000259" key="1">
    <source>
        <dbReference type="Pfam" id="PF00646"/>
    </source>
</evidence>
<dbReference type="InterPro" id="IPR001810">
    <property type="entry name" value="F-box_dom"/>
</dbReference>
<dbReference type="Proteomes" id="UP000095767">
    <property type="component" value="Unassembled WGS sequence"/>
</dbReference>
<feature type="domain" description="F-box protein AT5G49610-like beta-propeller" evidence="2">
    <location>
        <begin position="122"/>
        <end position="353"/>
    </location>
</feature>
<dbReference type="PANTHER" id="PTHR32133:SF134">
    <property type="entry name" value="OS05G0320100 PROTEIN"/>
    <property type="match status" value="1"/>
</dbReference>
<protein>
    <submittedName>
        <fullName evidence="3">Uncharacterized protein</fullName>
    </submittedName>
</protein>
<name>A0A1E5VMY2_9POAL</name>
<evidence type="ECO:0000313" key="4">
    <source>
        <dbReference type="Proteomes" id="UP000095767"/>
    </source>
</evidence>
<feature type="domain" description="F-box" evidence="1">
    <location>
        <begin position="16"/>
        <end position="58"/>
    </location>
</feature>
<dbReference type="OrthoDB" id="683745at2759"/>
<dbReference type="PANTHER" id="PTHR32133">
    <property type="entry name" value="OS07G0120400 PROTEIN"/>
    <property type="match status" value="1"/>
</dbReference>
<dbReference type="Pfam" id="PF23635">
    <property type="entry name" value="Beta-prop_AT5G49610-like"/>
    <property type="match status" value="1"/>
</dbReference>
<reference evidence="3 4" key="1">
    <citation type="submission" date="2016-09" db="EMBL/GenBank/DDBJ databases">
        <title>The draft genome of Dichanthelium oligosanthes: A C3 panicoid grass species.</title>
        <authorList>
            <person name="Studer A.J."/>
            <person name="Schnable J.C."/>
            <person name="Brutnell T.P."/>
        </authorList>
    </citation>
    <scope>NUCLEOTIDE SEQUENCE [LARGE SCALE GENOMIC DNA]</scope>
    <source>
        <strain evidence="4">cv. Kellogg 1175</strain>
        <tissue evidence="3">Leaf</tissue>
    </source>
</reference>
<dbReference type="AlphaFoldDB" id="A0A1E5VMY2"/>
<evidence type="ECO:0000259" key="2">
    <source>
        <dbReference type="Pfam" id="PF23635"/>
    </source>
</evidence>